<dbReference type="InterPro" id="IPR000210">
    <property type="entry name" value="BTB/POZ_dom"/>
</dbReference>
<name>A0A9J7M4F0_BRAFL</name>
<evidence type="ECO:0000259" key="2">
    <source>
        <dbReference type="PROSITE" id="PS50097"/>
    </source>
</evidence>
<sequence>MASSRVINIPFREQERRLLSQLNRMREQDQLCDMTVRVGTREFRCHQAVLAASSGHFLSVFVQGMLSFPKILDLTFTSADVFSIILDFIYTASLKCPADVLSQVLQAAKVLEIHTLVDHLLLFSAAHDGVNETSNRESAQSTYPHDWDYENSEEFRPQSEVARLQYDPMATQIAELRSEVAFLRQQLNTAIGEEPVSVHSPAKRLKRGNSSLLSGTVRRLHNADTNPRKYRGDLGLNSPHNEAVTTFLMREVAAASEHHPQTVIRAACVTYYETVRRRFVDEQPENTEKTKKQKSEKRLRSRRKRLLECREGVLQSEEERWLWTGVTPDLMSDEDDSESDGIPVWLVRPPAFRSDKLSSLCGVLQSRLDADKRFRSSHTPRKTEPGVFSERLPPKSYDPERATQHIRPEHAPNKLGFIDDVFTDLDL</sequence>
<dbReference type="PANTHER" id="PTHR14375">
    <property type="entry name" value="SIMILAR TO RIKEN CDNA 4931414P19"/>
    <property type="match status" value="1"/>
</dbReference>
<dbReference type="InterPro" id="IPR028101">
    <property type="entry name" value="DUF4616"/>
</dbReference>
<dbReference type="Pfam" id="PF00651">
    <property type="entry name" value="BTB"/>
    <property type="match status" value="1"/>
</dbReference>
<feature type="compositionally biased region" description="Basic residues" evidence="1">
    <location>
        <begin position="291"/>
        <end position="301"/>
    </location>
</feature>
<organism evidence="3 4">
    <name type="scientific">Branchiostoma floridae</name>
    <name type="common">Florida lancelet</name>
    <name type="synonym">Amphioxus</name>
    <dbReference type="NCBI Taxonomy" id="7739"/>
    <lineage>
        <taxon>Eukaryota</taxon>
        <taxon>Metazoa</taxon>
        <taxon>Chordata</taxon>
        <taxon>Cephalochordata</taxon>
        <taxon>Leptocardii</taxon>
        <taxon>Amphioxiformes</taxon>
        <taxon>Branchiostomatidae</taxon>
        <taxon>Branchiostoma</taxon>
    </lineage>
</organism>
<dbReference type="SUPFAM" id="SSF54695">
    <property type="entry name" value="POZ domain"/>
    <property type="match status" value="1"/>
</dbReference>
<evidence type="ECO:0000313" key="4">
    <source>
        <dbReference type="RefSeq" id="XP_035693788.1"/>
    </source>
</evidence>
<dbReference type="Pfam" id="PF15394">
    <property type="entry name" value="DUF4616"/>
    <property type="match status" value="1"/>
</dbReference>
<reference evidence="3" key="1">
    <citation type="journal article" date="2020" name="Nat. Ecol. Evol.">
        <title>Deeply conserved synteny resolves early events in vertebrate evolution.</title>
        <authorList>
            <person name="Simakov O."/>
            <person name="Marletaz F."/>
            <person name="Yue J.X."/>
            <person name="O'Connell B."/>
            <person name="Jenkins J."/>
            <person name="Brandt A."/>
            <person name="Calef R."/>
            <person name="Tung C.H."/>
            <person name="Huang T.K."/>
            <person name="Schmutz J."/>
            <person name="Satoh N."/>
            <person name="Yu J.K."/>
            <person name="Putnam N.H."/>
            <person name="Green R.E."/>
            <person name="Rokhsar D.S."/>
        </authorList>
    </citation>
    <scope>NUCLEOTIDE SEQUENCE [LARGE SCALE GENOMIC DNA]</scope>
    <source>
        <strain evidence="3">S238N-H82</strain>
    </source>
</reference>
<feature type="domain" description="BTB" evidence="2">
    <location>
        <begin position="32"/>
        <end position="98"/>
    </location>
</feature>
<dbReference type="InterPro" id="IPR011333">
    <property type="entry name" value="SKP1/BTB/POZ_sf"/>
</dbReference>
<keyword evidence="3" id="KW-1185">Reference proteome</keyword>
<dbReference type="KEGG" id="bfo:118427927"/>
<protein>
    <submittedName>
        <fullName evidence="4">Zinc finger and BTB domain-containing protein 8A-like</fullName>
    </submittedName>
</protein>
<dbReference type="Gene3D" id="3.30.710.10">
    <property type="entry name" value="Potassium Channel Kv1.1, Chain A"/>
    <property type="match status" value="1"/>
</dbReference>
<gene>
    <name evidence="4" type="primary">LOC118427927</name>
</gene>
<accession>A0A9J7M4F0</accession>
<dbReference type="OrthoDB" id="5989533at2759"/>
<evidence type="ECO:0000256" key="1">
    <source>
        <dbReference type="SAM" id="MobiDB-lite"/>
    </source>
</evidence>
<reference evidence="4" key="2">
    <citation type="submission" date="2025-08" db="UniProtKB">
        <authorList>
            <consortium name="RefSeq"/>
        </authorList>
    </citation>
    <scope>IDENTIFICATION</scope>
    <source>
        <strain evidence="4">S238N-H82</strain>
        <tissue evidence="4">Testes</tissue>
    </source>
</reference>
<dbReference type="GeneID" id="118427927"/>
<proteinExistence type="predicted"/>
<feature type="region of interest" description="Disordered" evidence="1">
    <location>
        <begin position="282"/>
        <end position="301"/>
    </location>
</feature>
<dbReference type="SMART" id="SM00225">
    <property type="entry name" value="BTB"/>
    <property type="match status" value="1"/>
</dbReference>
<dbReference type="PROSITE" id="PS50097">
    <property type="entry name" value="BTB"/>
    <property type="match status" value="1"/>
</dbReference>
<feature type="region of interest" description="Disordered" evidence="1">
    <location>
        <begin position="374"/>
        <end position="400"/>
    </location>
</feature>
<dbReference type="RefSeq" id="XP_035693788.1">
    <property type="nucleotide sequence ID" value="XM_035837895.1"/>
</dbReference>
<evidence type="ECO:0000313" key="3">
    <source>
        <dbReference type="Proteomes" id="UP000001554"/>
    </source>
</evidence>
<dbReference type="PANTHER" id="PTHR14375:SF2">
    <property type="entry name" value="SIMILAR TO RIKEN CDNA 4931414P19"/>
    <property type="match status" value="1"/>
</dbReference>
<dbReference type="AlphaFoldDB" id="A0A9J7M4F0"/>
<dbReference type="Proteomes" id="UP000001554">
    <property type="component" value="Chromosome 12"/>
</dbReference>